<dbReference type="Proteomes" id="UP000294558">
    <property type="component" value="Unassembled WGS sequence"/>
</dbReference>
<dbReference type="GO" id="GO:0005524">
    <property type="term" value="F:ATP binding"/>
    <property type="evidence" value="ECO:0007669"/>
    <property type="project" value="UniProtKB-KW"/>
</dbReference>
<dbReference type="PANTHER" id="PTHR19211">
    <property type="entry name" value="ATP-BINDING TRANSPORT PROTEIN-RELATED"/>
    <property type="match status" value="1"/>
</dbReference>
<dbReference type="EMBL" id="SOAU01000001">
    <property type="protein sequence ID" value="TDT17771.1"/>
    <property type="molecule type" value="Genomic_DNA"/>
</dbReference>
<dbReference type="PANTHER" id="PTHR19211:SF123">
    <property type="entry name" value="ABC TRANSPORTER"/>
    <property type="match status" value="1"/>
</dbReference>
<dbReference type="Gene3D" id="3.40.50.300">
    <property type="entry name" value="P-loop containing nucleotide triphosphate hydrolases"/>
    <property type="match status" value="2"/>
</dbReference>
<sequence>MSATLTLHELTVARGARILLDDVSLVVAPGARIGVVGPNGVGKSTLLRAAAGLLPPDRGEVRLAPPTATVGLLDQEPSRTGETVADLLRRRTGVAGADLELAAATEAMAADEPDSADRYDRALQRWLALGAADFDARVGAVSDDLGLPERTLAQPTVQLSGGEAARAGLAALLLSRFDVYLLDEPTNDLDLDGLDRLERWVLGLSAPVLLVSHDRRFLDRVVTDVAEIDEFSHRLEVYGGGWQAYLDERERARQHAWERFEEYDTERKSLAQRAQRQREWAQQGQAKVRRSGENDKHIRNFRIDQTEQLAGKSAQTKRAIDRLETVEKPREAWELRLDIPAAERSGTVVARLTGAEVDRGTFRLGPIDLLVEYGERIAIRGRNGAGKSTLIDLITGRLEPTAGEVTRGSGVVVGEIEQVRAQLTGAATLIRAFTDATGLDVADARTLLAKFGLVGDHVERETASLSPGERTRAGLALLMANGANLLVLDEPTNHLDLPAIEQLEQALETFPGTVLLVTHDRAFLDRVRTTRTIDL</sequence>
<evidence type="ECO:0000256" key="1">
    <source>
        <dbReference type="ARBA" id="ARBA00022737"/>
    </source>
</evidence>
<keyword evidence="1" id="KW-0677">Repeat</keyword>
<dbReference type="SUPFAM" id="SSF52540">
    <property type="entry name" value="P-loop containing nucleoside triphosphate hydrolases"/>
    <property type="match status" value="2"/>
</dbReference>
<evidence type="ECO:0000259" key="4">
    <source>
        <dbReference type="PROSITE" id="PS50893"/>
    </source>
</evidence>
<dbReference type="PROSITE" id="PS00211">
    <property type="entry name" value="ABC_TRANSPORTER_1"/>
    <property type="match status" value="2"/>
</dbReference>
<accession>A0A4R7I2K8</accession>
<evidence type="ECO:0000256" key="2">
    <source>
        <dbReference type="ARBA" id="ARBA00022741"/>
    </source>
</evidence>
<evidence type="ECO:0000256" key="3">
    <source>
        <dbReference type="ARBA" id="ARBA00022840"/>
    </source>
</evidence>
<dbReference type="RefSeq" id="WP_133870038.1">
    <property type="nucleotide sequence ID" value="NZ_SOAU01000001.1"/>
</dbReference>
<dbReference type="OrthoDB" id="5592724at2"/>
<dbReference type="InterPro" id="IPR017871">
    <property type="entry name" value="ABC_transporter-like_CS"/>
</dbReference>
<feature type="domain" description="ABC transporter" evidence="4">
    <location>
        <begin position="5"/>
        <end position="264"/>
    </location>
</feature>
<keyword evidence="6" id="KW-1185">Reference proteome</keyword>
<dbReference type="SMART" id="SM00382">
    <property type="entry name" value="AAA"/>
    <property type="match status" value="2"/>
</dbReference>
<feature type="domain" description="ABC transporter" evidence="4">
    <location>
        <begin position="343"/>
        <end position="535"/>
    </location>
</feature>
<dbReference type="CDD" id="cd03221">
    <property type="entry name" value="ABCF_EF-3"/>
    <property type="match status" value="1"/>
</dbReference>
<organism evidence="5 6">
    <name type="scientific">Ilumatobacter fluminis</name>
    <dbReference type="NCBI Taxonomy" id="467091"/>
    <lineage>
        <taxon>Bacteria</taxon>
        <taxon>Bacillati</taxon>
        <taxon>Actinomycetota</taxon>
        <taxon>Acidimicrobiia</taxon>
        <taxon>Acidimicrobiales</taxon>
        <taxon>Ilumatobacteraceae</taxon>
        <taxon>Ilumatobacter</taxon>
    </lineage>
</organism>
<dbReference type="Pfam" id="PF00005">
    <property type="entry name" value="ABC_tran"/>
    <property type="match status" value="2"/>
</dbReference>
<protein>
    <submittedName>
        <fullName evidence="5">ATPase subunit of ABC transporter with duplicated ATPase domains</fullName>
    </submittedName>
</protein>
<dbReference type="PROSITE" id="PS50893">
    <property type="entry name" value="ABC_TRANSPORTER_2"/>
    <property type="match status" value="2"/>
</dbReference>
<keyword evidence="2" id="KW-0547">Nucleotide-binding</keyword>
<proteinExistence type="predicted"/>
<dbReference type="FunFam" id="3.40.50.300:FF:000011">
    <property type="entry name" value="Putative ABC transporter ATP-binding component"/>
    <property type="match status" value="1"/>
</dbReference>
<comment type="caution">
    <text evidence="5">The sequence shown here is derived from an EMBL/GenBank/DDBJ whole genome shotgun (WGS) entry which is preliminary data.</text>
</comment>
<evidence type="ECO:0000313" key="6">
    <source>
        <dbReference type="Proteomes" id="UP000294558"/>
    </source>
</evidence>
<dbReference type="AlphaFoldDB" id="A0A4R7I2K8"/>
<dbReference type="InterPro" id="IPR027417">
    <property type="entry name" value="P-loop_NTPase"/>
</dbReference>
<gene>
    <name evidence="5" type="ORF">BDK89_3384</name>
</gene>
<dbReference type="GO" id="GO:0016887">
    <property type="term" value="F:ATP hydrolysis activity"/>
    <property type="evidence" value="ECO:0007669"/>
    <property type="project" value="InterPro"/>
</dbReference>
<reference evidence="5 6" key="1">
    <citation type="submission" date="2019-03" db="EMBL/GenBank/DDBJ databases">
        <title>Sequencing the genomes of 1000 actinobacteria strains.</title>
        <authorList>
            <person name="Klenk H.-P."/>
        </authorList>
    </citation>
    <scope>NUCLEOTIDE SEQUENCE [LARGE SCALE GENOMIC DNA]</scope>
    <source>
        <strain evidence="5 6">DSM 18936</strain>
    </source>
</reference>
<dbReference type="InterPro" id="IPR003593">
    <property type="entry name" value="AAA+_ATPase"/>
</dbReference>
<dbReference type="InterPro" id="IPR050611">
    <property type="entry name" value="ABCF"/>
</dbReference>
<name>A0A4R7I2K8_9ACTN</name>
<evidence type="ECO:0000313" key="5">
    <source>
        <dbReference type="EMBL" id="TDT17771.1"/>
    </source>
</evidence>
<dbReference type="InterPro" id="IPR003439">
    <property type="entry name" value="ABC_transporter-like_ATP-bd"/>
</dbReference>
<keyword evidence="3" id="KW-0067">ATP-binding</keyword>